<evidence type="ECO:0000313" key="5">
    <source>
        <dbReference type="Proteomes" id="UP000180235"/>
    </source>
</evidence>
<evidence type="ECO:0000256" key="2">
    <source>
        <dbReference type="RuleBase" id="RU003749"/>
    </source>
</evidence>
<accession>A0A1J0ACI9</accession>
<dbReference type="Proteomes" id="UP000180235">
    <property type="component" value="Chromosome"/>
</dbReference>
<dbReference type="NCBIfam" id="TIGR00377">
    <property type="entry name" value="ant_ant_sig"/>
    <property type="match status" value="1"/>
</dbReference>
<dbReference type="InterPro" id="IPR036513">
    <property type="entry name" value="STAS_dom_sf"/>
</dbReference>
<protein>
    <recommendedName>
        <fullName evidence="2">Anti-sigma factor antagonist</fullName>
    </recommendedName>
</protein>
<dbReference type="RefSeq" id="WP_084111539.1">
    <property type="nucleotide sequence ID" value="NZ_CP017675.1"/>
</dbReference>
<dbReference type="InterPro" id="IPR003658">
    <property type="entry name" value="Anti-sigma_ant"/>
</dbReference>
<sequence>MELLILTPATQESYGQPPTTITLPMTRLDSTQVTGFKQQYEAQVAGQACHLGIDLSRVEFLDSAGLGALVACHKHVRALGGQMGLIAPRNVILRLLQMTSLDKVLMVYASSEDFANNVGT</sequence>
<dbReference type="GO" id="GO:0043856">
    <property type="term" value="F:anti-sigma factor antagonist activity"/>
    <property type="evidence" value="ECO:0007669"/>
    <property type="project" value="InterPro"/>
</dbReference>
<dbReference type="AlphaFoldDB" id="A0A1J0ACI9"/>
<dbReference type="EMBL" id="CP017675">
    <property type="protein sequence ID" value="APB33639.1"/>
    <property type="molecule type" value="Genomic_DNA"/>
</dbReference>
<evidence type="ECO:0000313" key="4">
    <source>
        <dbReference type="EMBL" id="APB33639.1"/>
    </source>
</evidence>
<dbReference type="PANTHER" id="PTHR33495">
    <property type="entry name" value="ANTI-SIGMA FACTOR ANTAGONIST TM_1081-RELATED-RELATED"/>
    <property type="match status" value="1"/>
</dbReference>
<dbReference type="SUPFAM" id="SSF52091">
    <property type="entry name" value="SpoIIaa-like"/>
    <property type="match status" value="1"/>
</dbReference>
<reference evidence="4 5" key="1">
    <citation type="submission" date="2016-10" db="EMBL/GenBank/DDBJ databases">
        <title>Description of Gloeomargarita lithophora gen. nov., sp. nov., a thylakoid-bearing basal-branching cyanobacterium with intracellular carbonates, and proposal for Gloeomargaritales ord. nov.</title>
        <authorList>
            <person name="Moreira D."/>
            <person name="Tavera R."/>
            <person name="Benzerara K."/>
            <person name="Skouri-Panet F."/>
            <person name="Couradeau E."/>
            <person name="Gerard E."/>
            <person name="Loussert C."/>
            <person name="Novelo E."/>
            <person name="Zivanovic Y."/>
            <person name="Lopez-Garcia P."/>
        </authorList>
    </citation>
    <scope>NUCLEOTIDE SEQUENCE [LARGE SCALE GENOMIC DNA]</scope>
    <source>
        <strain evidence="4 5">D10</strain>
    </source>
</reference>
<gene>
    <name evidence="4" type="primary">rsbV</name>
    <name evidence="4" type="ORF">GlitD10_1318</name>
</gene>
<feature type="domain" description="STAS" evidence="3">
    <location>
        <begin position="53"/>
        <end position="120"/>
    </location>
</feature>
<keyword evidence="5" id="KW-1185">Reference proteome</keyword>
<dbReference type="CDD" id="cd07043">
    <property type="entry name" value="STAS_anti-anti-sigma_factors"/>
    <property type="match status" value="1"/>
</dbReference>
<dbReference type="PROSITE" id="PS50801">
    <property type="entry name" value="STAS"/>
    <property type="match status" value="1"/>
</dbReference>
<dbReference type="Gene3D" id="3.30.750.24">
    <property type="entry name" value="STAS domain"/>
    <property type="match status" value="1"/>
</dbReference>
<dbReference type="OrthoDB" id="9796076at2"/>
<dbReference type="STRING" id="1188229.GlitD10_1318"/>
<dbReference type="InterPro" id="IPR002645">
    <property type="entry name" value="STAS_dom"/>
</dbReference>
<dbReference type="Pfam" id="PF01740">
    <property type="entry name" value="STAS"/>
    <property type="match status" value="1"/>
</dbReference>
<comment type="similarity">
    <text evidence="1 2">Belongs to the anti-sigma-factor antagonist family.</text>
</comment>
<dbReference type="PANTHER" id="PTHR33495:SF2">
    <property type="entry name" value="ANTI-SIGMA FACTOR ANTAGONIST TM_1081-RELATED"/>
    <property type="match status" value="1"/>
</dbReference>
<organism evidence="4 5">
    <name type="scientific">Gloeomargarita lithophora Alchichica-D10</name>
    <dbReference type="NCBI Taxonomy" id="1188229"/>
    <lineage>
        <taxon>Bacteria</taxon>
        <taxon>Bacillati</taxon>
        <taxon>Cyanobacteriota</taxon>
        <taxon>Cyanophyceae</taxon>
        <taxon>Gloeomargaritales</taxon>
        <taxon>Gloeomargaritaceae</taxon>
        <taxon>Gloeomargarita</taxon>
    </lineage>
</organism>
<proteinExistence type="inferred from homology"/>
<name>A0A1J0ACI9_9CYAN</name>
<evidence type="ECO:0000256" key="1">
    <source>
        <dbReference type="ARBA" id="ARBA00009013"/>
    </source>
</evidence>
<evidence type="ECO:0000259" key="3">
    <source>
        <dbReference type="PROSITE" id="PS50801"/>
    </source>
</evidence>
<dbReference type="KEGG" id="glt:GlitD10_1318"/>